<sequence>MEYQSTYKMTRNMNPHSYVGPKMLTPRQLWSCYRAIRAFAGGRPDLANTVPGLIVQARRTLPRAAPSAVTAPSAFSAA</sequence>
<keyword evidence="2" id="KW-1185">Reference proteome</keyword>
<name>A0AAJ3NNL2_9MYCO</name>
<protein>
    <submittedName>
        <fullName evidence="1">Uncharacterized protein</fullName>
    </submittedName>
</protein>
<gene>
    <name evidence="1" type="ORF">AWC23_16510</name>
</gene>
<organism evidence="1 2">
    <name type="scientific">Mycobacterium saskatchewanense</name>
    <dbReference type="NCBI Taxonomy" id="220927"/>
    <lineage>
        <taxon>Bacteria</taxon>
        <taxon>Bacillati</taxon>
        <taxon>Actinomycetota</taxon>
        <taxon>Actinomycetes</taxon>
        <taxon>Mycobacteriales</taxon>
        <taxon>Mycobacteriaceae</taxon>
        <taxon>Mycobacterium</taxon>
        <taxon>Mycobacterium simiae complex</taxon>
    </lineage>
</organism>
<accession>A0AAJ3NNL2</accession>
<evidence type="ECO:0000313" key="2">
    <source>
        <dbReference type="Proteomes" id="UP000193387"/>
    </source>
</evidence>
<dbReference type="Proteomes" id="UP000193387">
    <property type="component" value="Unassembled WGS sequence"/>
</dbReference>
<evidence type="ECO:0000313" key="1">
    <source>
        <dbReference type="EMBL" id="ORW70681.1"/>
    </source>
</evidence>
<dbReference type="AlphaFoldDB" id="A0AAJ3NNL2"/>
<comment type="caution">
    <text evidence="1">The sequence shown here is derived from an EMBL/GenBank/DDBJ whole genome shotgun (WGS) entry which is preliminary data.</text>
</comment>
<proteinExistence type="predicted"/>
<reference evidence="1 2" key="1">
    <citation type="submission" date="2016-01" db="EMBL/GenBank/DDBJ databases">
        <title>The new phylogeny of the genus Mycobacterium.</title>
        <authorList>
            <person name="Tarcisio F."/>
            <person name="Conor M."/>
            <person name="Antonella G."/>
            <person name="Elisabetta G."/>
            <person name="Giulia F.S."/>
            <person name="Sara T."/>
            <person name="Anna F."/>
            <person name="Clotilde B."/>
            <person name="Roberto B."/>
            <person name="Veronica D.S."/>
            <person name="Fabio R."/>
            <person name="Monica P."/>
            <person name="Olivier J."/>
            <person name="Enrico T."/>
            <person name="Nicola S."/>
        </authorList>
    </citation>
    <scope>NUCLEOTIDE SEQUENCE [LARGE SCALE GENOMIC DNA]</scope>
    <source>
        <strain evidence="1 2">DSM 44616</strain>
    </source>
</reference>
<dbReference type="EMBL" id="LQPR01000038">
    <property type="protein sequence ID" value="ORW70681.1"/>
    <property type="molecule type" value="Genomic_DNA"/>
</dbReference>